<name>A0A848D617_9EURY</name>
<evidence type="ECO:0000313" key="2">
    <source>
        <dbReference type="EMBL" id="NMG82969.1"/>
    </source>
</evidence>
<organism evidence="2 3">
    <name type="scientific">Candidatus Ethanoperedens thermophilum</name>
    <dbReference type="NCBI Taxonomy" id="2766897"/>
    <lineage>
        <taxon>Archaea</taxon>
        <taxon>Methanobacteriati</taxon>
        <taxon>Methanobacteriota</taxon>
        <taxon>Stenosarchaea group</taxon>
        <taxon>Methanomicrobia</taxon>
        <taxon>Methanosarcinales</taxon>
        <taxon>Methanosarcinales incertae sedis</taxon>
        <taxon>GOM Arc I cluster</taxon>
        <taxon>Candidatus Ethanoperedens</taxon>
    </lineage>
</organism>
<dbReference type="EMBL" id="WNEG01000038">
    <property type="protein sequence ID" value="NMG82969.1"/>
    <property type="molecule type" value="Genomic_DNA"/>
</dbReference>
<comment type="caution">
    <text evidence="2">The sequence shown here is derived from an EMBL/GenBank/DDBJ whole genome shotgun (WGS) entry which is preliminary data.</text>
</comment>
<reference evidence="2" key="1">
    <citation type="journal article" date="2020" name="MBio">
        <title>'Candidatus Ethanoperedens,' a Thermophilic Genus of Archaea Mediating the Anaerobic Oxidation of Ethane.</title>
        <authorList>
            <person name="Hahn C.J."/>
            <person name="Laso-Perez R."/>
            <person name="Vulcano F."/>
            <person name="Vaziourakis K.M."/>
            <person name="Stokke R."/>
            <person name="Steen I.H."/>
            <person name="Teske A."/>
            <person name="Boetius A."/>
            <person name="Liebeke M."/>
            <person name="Amann R."/>
            <person name="Knittel K."/>
            <person name="Wegener G."/>
        </authorList>
    </citation>
    <scope>NUCLEOTIDE SEQUENCE</scope>
    <source>
        <strain evidence="2">GoM-Arc1-LC-WB58</strain>
    </source>
</reference>
<proteinExistence type="predicted"/>
<evidence type="ECO:0000313" key="3">
    <source>
        <dbReference type="Proteomes" id="UP000606580"/>
    </source>
</evidence>
<feature type="compositionally biased region" description="Low complexity" evidence="1">
    <location>
        <begin position="229"/>
        <end position="253"/>
    </location>
</feature>
<sequence length="301" mass="32915">MEKILPCPSGRGFIYFGGKRKMKKRIVALIVFVIASVIFMPLALCAETWKIDLNITSESGPLDVATFGIAQNATDGFDTAFDDFQAPIPPAESYMRAYFYYPSNPEFKRELTTSYIAPVDLLNWSLQIEYKGSGSTNVTITWSPVEISNYTVLFHAQSEDISMSESGSYTFAAEPETYTFNITAAHITITPTPTPTPTPAPTNSGSHATTTTPQTTPQTTINQTETSVPAQNTTTPSTTPQTTPQTTINQTETSVPAQNTTTPTPTPTEETQPSKIPGFEYTSVIIGLLIVISVMKRRRNL</sequence>
<feature type="region of interest" description="Disordered" evidence="1">
    <location>
        <begin position="188"/>
        <end position="275"/>
    </location>
</feature>
<dbReference type="AlphaFoldDB" id="A0A848D617"/>
<accession>A0A848D617</accession>
<evidence type="ECO:0000256" key="1">
    <source>
        <dbReference type="SAM" id="MobiDB-lite"/>
    </source>
</evidence>
<feature type="compositionally biased region" description="Low complexity" evidence="1">
    <location>
        <begin position="209"/>
        <end position="220"/>
    </location>
</feature>
<gene>
    <name evidence="2" type="ORF">GIS02_02035</name>
</gene>
<feature type="compositionally biased region" description="Low complexity" evidence="1">
    <location>
        <begin position="260"/>
        <end position="271"/>
    </location>
</feature>
<dbReference type="Proteomes" id="UP000606580">
    <property type="component" value="Unassembled WGS sequence"/>
</dbReference>
<protein>
    <submittedName>
        <fullName evidence="2">Uncharacterized protein</fullName>
    </submittedName>
</protein>